<comment type="caution">
    <text evidence="21">The sequence shown here is derived from an EMBL/GenBank/DDBJ whole genome shotgun (WGS) entry which is preliminary data.</text>
</comment>
<feature type="compositionally biased region" description="Acidic residues" evidence="18">
    <location>
        <begin position="309"/>
        <end position="319"/>
    </location>
</feature>
<dbReference type="PROSITE" id="PS51873">
    <property type="entry name" value="TRIAD"/>
    <property type="match status" value="1"/>
</dbReference>
<evidence type="ECO:0000256" key="10">
    <source>
        <dbReference type="ARBA" id="ARBA00022723"/>
    </source>
</evidence>
<feature type="domain" description="RING-type" evidence="19">
    <location>
        <begin position="98"/>
        <end position="143"/>
    </location>
</feature>
<dbReference type="InterPro" id="IPR013087">
    <property type="entry name" value="Znf_C2H2_type"/>
</dbReference>
<accession>A0AA88QR74</accession>
<evidence type="ECO:0000256" key="1">
    <source>
        <dbReference type="ARBA" id="ARBA00001798"/>
    </source>
</evidence>
<comment type="catalytic activity">
    <reaction evidence="1">
        <text>[E2 ubiquitin-conjugating enzyme]-S-ubiquitinyl-L-cysteine + [acceptor protein]-L-lysine = [E2 ubiquitin-conjugating enzyme]-L-cysteine + [acceptor protein]-N(6)-ubiquitinyl-L-lysine.</text>
        <dbReference type="EC" id="2.3.2.31"/>
    </reaction>
</comment>
<keyword evidence="16" id="KW-0472">Membrane</keyword>
<dbReference type="GO" id="GO:0031090">
    <property type="term" value="C:organelle membrane"/>
    <property type="evidence" value="ECO:0007669"/>
    <property type="project" value="UniProtKB-ARBA"/>
</dbReference>
<comment type="function">
    <text evidence="3">Might act as an E3 ubiquitin-protein ligase, or as part of E3 complex, which accepts ubiquitin from specific E2 ubiquitin-conjugating enzymes and then transfers it to substrates.</text>
</comment>
<evidence type="ECO:0000256" key="11">
    <source>
        <dbReference type="ARBA" id="ARBA00022737"/>
    </source>
</evidence>
<evidence type="ECO:0000256" key="17">
    <source>
        <dbReference type="PROSITE-ProRule" id="PRU00175"/>
    </source>
</evidence>
<dbReference type="PROSITE" id="PS00518">
    <property type="entry name" value="ZF_RING_1"/>
    <property type="match status" value="2"/>
</dbReference>
<dbReference type="InterPro" id="IPR001841">
    <property type="entry name" value="Znf_RING"/>
</dbReference>
<dbReference type="PROSITE" id="PS00028">
    <property type="entry name" value="ZINC_FINGER_C2H2_1"/>
    <property type="match status" value="1"/>
</dbReference>
<dbReference type="SMART" id="SM00647">
    <property type="entry name" value="IBR"/>
    <property type="match status" value="1"/>
</dbReference>
<evidence type="ECO:0000256" key="12">
    <source>
        <dbReference type="ARBA" id="ARBA00022771"/>
    </source>
</evidence>
<evidence type="ECO:0000313" key="22">
    <source>
        <dbReference type="Proteomes" id="UP001187471"/>
    </source>
</evidence>
<keyword evidence="8" id="KW-0808">Transferase</keyword>
<dbReference type="GO" id="GO:0005737">
    <property type="term" value="C:cytoplasm"/>
    <property type="evidence" value="ECO:0007669"/>
    <property type="project" value="UniProtKB-ARBA"/>
</dbReference>
<evidence type="ECO:0000256" key="15">
    <source>
        <dbReference type="ARBA" id="ARBA00022989"/>
    </source>
</evidence>
<keyword evidence="9" id="KW-0812">Transmembrane</keyword>
<dbReference type="SUPFAM" id="SSF57850">
    <property type="entry name" value="RING/U-box"/>
    <property type="match status" value="3"/>
</dbReference>
<evidence type="ECO:0000259" key="20">
    <source>
        <dbReference type="PROSITE" id="PS51873"/>
    </source>
</evidence>
<keyword evidence="13" id="KW-0833">Ubl conjugation pathway</keyword>
<organism evidence="21 22">
    <name type="scientific">Escallonia rubra</name>
    <dbReference type="NCBI Taxonomy" id="112253"/>
    <lineage>
        <taxon>Eukaryota</taxon>
        <taxon>Viridiplantae</taxon>
        <taxon>Streptophyta</taxon>
        <taxon>Embryophyta</taxon>
        <taxon>Tracheophyta</taxon>
        <taxon>Spermatophyta</taxon>
        <taxon>Magnoliopsida</taxon>
        <taxon>eudicotyledons</taxon>
        <taxon>Gunneridae</taxon>
        <taxon>Pentapetalae</taxon>
        <taxon>asterids</taxon>
        <taxon>campanulids</taxon>
        <taxon>Escalloniales</taxon>
        <taxon>Escalloniaceae</taxon>
        <taxon>Escallonia</taxon>
    </lineage>
</organism>
<evidence type="ECO:0000256" key="16">
    <source>
        <dbReference type="ARBA" id="ARBA00023136"/>
    </source>
</evidence>
<sequence>MSGRGRGNRKRRRRRRRGGGGGEVHGHQQPEKFVLNCSDDEDMQLQEALYHSVLMFRKEDQTLEAMKRKGKEICSSVEIISGVSSSNCETGQCSYGVCEICKDKISSEEILTNRKCDHSFCSDCLHSYLGKKVQASVTRVKCPESNCKRRFPPERFRHFVPRKAYQVWKHSINEARDLAETDSLDSPPGLPPYILDSNMAPIFVRGQREKGDDYLEKFPGLAVLCEQAEKERLQEERQEDYYKEFPGLAVLCEQAEKERLQEEKFPGLAVLCEQAEKERLQEEKFPGLAVLCEQAEKERLQEDRQEDYYKDDEDMEDIEELSHKEDSGDDEDLELQKALYYSARMIVVPNCTDDMLADENRRRKGKAISSSVEYVSNKESQTQSVYEDGDCSYGICEICTDKLARGDMMECLPCYHSFCRGCIATYVGEKAQENVITGKCPVAKCEQEFLLEAFRDIVPDDVFERWRRAACEASALALPDYIECPFKDCGALFVDDERGYLIRACPKCWKIFCMKCRVSWHMGIKCHQYERSKSRKRNREISYHQQAKEIDENALPLRPRVMINCHSDYFQH</sequence>
<evidence type="ECO:0000256" key="13">
    <source>
        <dbReference type="ARBA" id="ARBA00022786"/>
    </source>
</evidence>
<dbReference type="InterPro" id="IPR013083">
    <property type="entry name" value="Znf_RING/FYVE/PHD"/>
</dbReference>
<keyword evidence="12 17" id="KW-0863">Zinc-finger</keyword>
<evidence type="ECO:0000256" key="18">
    <source>
        <dbReference type="SAM" id="MobiDB-lite"/>
    </source>
</evidence>
<feature type="region of interest" description="Disordered" evidence="18">
    <location>
        <begin position="1"/>
        <end position="31"/>
    </location>
</feature>
<evidence type="ECO:0000256" key="5">
    <source>
        <dbReference type="ARBA" id="ARBA00004906"/>
    </source>
</evidence>
<dbReference type="EC" id="2.3.2.31" evidence="7"/>
<feature type="compositionally biased region" description="Basic residues" evidence="18">
    <location>
        <begin position="1"/>
        <end position="18"/>
    </location>
</feature>
<evidence type="ECO:0000256" key="8">
    <source>
        <dbReference type="ARBA" id="ARBA00022679"/>
    </source>
</evidence>
<comment type="similarity">
    <text evidence="6">Belongs to the RBR family. Ariadne subfamily.</text>
</comment>
<dbReference type="Proteomes" id="UP001187471">
    <property type="component" value="Unassembled WGS sequence"/>
</dbReference>
<dbReference type="InterPro" id="IPR002867">
    <property type="entry name" value="IBR_dom"/>
</dbReference>
<evidence type="ECO:0000259" key="19">
    <source>
        <dbReference type="PROSITE" id="PS50089"/>
    </source>
</evidence>
<dbReference type="InterPro" id="IPR044066">
    <property type="entry name" value="TRIAD_supradom"/>
</dbReference>
<proteinExistence type="inferred from homology"/>
<dbReference type="Pfam" id="PF01485">
    <property type="entry name" value="IBR"/>
    <property type="match status" value="1"/>
</dbReference>
<keyword evidence="15" id="KW-1133">Transmembrane helix</keyword>
<evidence type="ECO:0000256" key="4">
    <source>
        <dbReference type="ARBA" id="ARBA00004167"/>
    </source>
</evidence>
<dbReference type="PANTHER" id="PTHR11685">
    <property type="entry name" value="RBR FAMILY RING FINGER AND IBR DOMAIN-CONTAINING"/>
    <property type="match status" value="1"/>
</dbReference>
<protein>
    <recommendedName>
        <fullName evidence="7">RBR-type E3 ubiquitin transferase</fullName>
        <ecNumber evidence="7">2.3.2.31</ecNumber>
    </recommendedName>
</protein>
<keyword evidence="22" id="KW-1185">Reference proteome</keyword>
<keyword evidence="11" id="KW-0677">Repeat</keyword>
<evidence type="ECO:0000256" key="14">
    <source>
        <dbReference type="ARBA" id="ARBA00022833"/>
    </source>
</evidence>
<dbReference type="InterPro" id="IPR031127">
    <property type="entry name" value="E3_UB_ligase_RBR"/>
</dbReference>
<dbReference type="Pfam" id="PF00097">
    <property type="entry name" value="zf-C3HC4"/>
    <property type="match status" value="2"/>
</dbReference>
<feature type="domain" description="RING-type" evidence="19">
    <location>
        <begin position="396"/>
        <end position="444"/>
    </location>
</feature>
<dbReference type="AlphaFoldDB" id="A0AA88QR74"/>
<reference evidence="21" key="1">
    <citation type="submission" date="2022-12" db="EMBL/GenBank/DDBJ databases">
        <title>Draft genome assemblies for two species of Escallonia (Escalloniales).</title>
        <authorList>
            <person name="Chanderbali A."/>
            <person name="Dervinis C."/>
            <person name="Anghel I."/>
            <person name="Soltis D."/>
            <person name="Soltis P."/>
            <person name="Zapata F."/>
        </authorList>
    </citation>
    <scope>NUCLEOTIDE SEQUENCE</scope>
    <source>
        <strain evidence="21">UCBG92.1500</strain>
        <tissue evidence="21">Leaf</tissue>
    </source>
</reference>
<dbReference type="PROSITE" id="PS50089">
    <property type="entry name" value="ZF_RING_2"/>
    <property type="match status" value="2"/>
</dbReference>
<comment type="cofactor">
    <cofactor evidence="2">
        <name>Zn(2+)</name>
        <dbReference type="ChEBI" id="CHEBI:29105"/>
    </cofactor>
</comment>
<keyword evidence="10" id="KW-0479">Metal-binding</keyword>
<dbReference type="GO" id="GO:0016567">
    <property type="term" value="P:protein ubiquitination"/>
    <property type="evidence" value="ECO:0007669"/>
    <property type="project" value="InterPro"/>
</dbReference>
<evidence type="ECO:0000256" key="7">
    <source>
        <dbReference type="ARBA" id="ARBA00012251"/>
    </source>
</evidence>
<dbReference type="Gene3D" id="3.30.40.10">
    <property type="entry name" value="Zinc/RING finger domain, C3HC4 (zinc finger)"/>
    <property type="match status" value="2"/>
</dbReference>
<dbReference type="GO" id="GO:0008270">
    <property type="term" value="F:zinc ion binding"/>
    <property type="evidence" value="ECO:0007669"/>
    <property type="project" value="UniProtKB-KW"/>
</dbReference>
<evidence type="ECO:0000256" key="2">
    <source>
        <dbReference type="ARBA" id="ARBA00001947"/>
    </source>
</evidence>
<comment type="subcellular location">
    <subcellularLocation>
        <location evidence="4">Membrane</location>
        <topology evidence="4">Single-pass membrane protein</topology>
    </subcellularLocation>
</comment>
<evidence type="ECO:0000256" key="3">
    <source>
        <dbReference type="ARBA" id="ARBA00003976"/>
    </source>
</evidence>
<dbReference type="FunFam" id="3.30.40.10:FF:000051">
    <property type="entry name" value="RBR-type E3 ubiquitin transferase"/>
    <property type="match status" value="1"/>
</dbReference>
<dbReference type="SMART" id="SM00184">
    <property type="entry name" value="RING"/>
    <property type="match status" value="2"/>
</dbReference>
<gene>
    <name evidence="21" type="ORF">RJ640_008354</name>
</gene>
<dbReference type="GO" id="GO:0061630">
    <property type="term" value="F:ubiquitin protein ligase activity"/>
    <property type="evidence" value="ECO:0007669"/>
    <property type="project" value="UniProtKB-EC"/>
</dbReference>
<dbReference type="InterPro" id="IPR017907">
    <property type="entry name" value="Znf_RING_CS"/>
</dbReference>
<dbReference type="InterPro" id="IPR018957">
    <property type="entry name" value="Znf_C3HC4_RING-type"/>
</dbReference>
<evidence type="ECO:0000313" key="21">
    <source>
        <dbReference type="EMBL" id="KAK2970014.1"/>
    </source>
</evidence>
<evidence type="ECO:0000256" key="9">
    <source>
        <dbReference type="ARBA" id="ARBA00022692"/>
    </source>
</evidence>
<keyword evidence="14" id="KW-0862">Zinc</keyword>
<name>A0AA88QR74_9ASTE</name>
<feature type="region of interest" description="Disordered" evidence="18">
    <location>
        <begin position="301"/>
        <end position="331"/>
    </location>
</feature>
<dbReference type="EMBL" id="JAVXUO010002762">
    <property type="protein sequence ID" value="KAK2970014.1"/>
    <property type="molecule type" value="Genomic_DNA"/>
</dbReference>
<feature type="domain" description="RING-type" evidence="20">
    <location>
        <begin position="392"/>
        <end position="572"/>
    </location>
</feature>
<comment type="pathway">
    <text evidence="5">Protein modification; protein ubiquitination.</text>
</comment>
<evidence type="ECO:0000256" key="6">
    <source>
        <dbReference type="ARBA" id="ARBA00005884"/>
    </source>
</evidence>